<proteinExistence type="predicted"/>
<sequence length="37" mass="3823">MLLPVPSPPVMQRMFSSEPNGTSPAVTMATACSGGWS</sequence>
<organism evidence="1">
    <name type="scientific">gut metagenome</name>
    <dbReference type="NCBI Taxonomy" id="749906"/>
    <lineage>
        <taxon>unclassified sequences</taxon>
        <taxon>metagenomes</taxon>
        <taxon>organismal metagenomes</taxon>
    </lineage>
</organism>
<gene>
    <name evidence="1" type="ORF">EVA_10157</name>
</gene>
<comment type="caution">
    <text evidence="1">The sequence shown here is derived from an EMBL/GenBank/DDBJ whole genome shotgun (WGS) entry which is preliminary data.</text>
</comment>
<name>J9GP63_9ZZZZ</name>
<dbReference type="EMBL" id="AMCI01002838">
    <property type="protein sequence ID" value="EJX01740.1"/>
    <property type="molecule type" value="Genomic_DNA"/>
</dbReference>
<accession>J9GP63</accession>
<protein>
    <submittedName>
        <fullName evidence="1">Uncharacterized protein</fullName>
    </submittedName>
</protein>
<dbReference type="AlphaFoldDB" id="J9GP63"/>
<reference evidence="1" key="1">
    <citation type="journal article" date="2012" name="PLoS ONE">
        <title>Gene sets for utilization of primary and secondary nutrition supplies in the distal gut of endangered iberian lynx.</title>
        <authorList>
            <person name="Alcaide M."/>
            <person name="Messina E."/>
            <person name="Richter M."/>
            <person name="Bargiela R."/>
            <person name="Peplies J."/>
            <person name="Huws S.A."/>
            <person name="Newbold C.J."/>
            <person name="Golyshin P.N."/>
            <person name="Simon M.A."/>
            <person name="Lopez G."/>
            <person name="Yakimov M.M."/>
            <person name="Ferrer M."/>
        </authorList>
    </citation>
    <scope>NUCLEOTIDE SEQUENCE</scope>
</reference>
<evidence type="ECO:0000313" key="1">
    <source>
        <dbReference type="EMBL" id="EJX01740.1"/>
    </source>
</evidence>